<dbReference type="AlphaFoldDB" id="A0A1S8CLJ0"/>
<evidence type="ECO:0000259" key="8">
    <source>
        <dbReference type="Pfam" id="PF02753"/>
    </source>
</evidence>
<organism evidence="9 10">
    <name type="scientific">Serratia oryzae</name>
    <dbReference type="NCBI Taxonomy" id="2034155"/>
    <lineage>
        <taxon>Bacteria</taxon>
        <taxon>Pseudomonadati</taxon>
        <taxon>Pseudomonadota</taxon>
        <taxon>Gammaproteobacteria</taxon>
        <taxon>Enterobacterales</taxon>
        <taxon>Yersiniaceae</taxon>
        <taxon>Serratia</taxon>
    </lineage>
</organism>
<feature type="chain" id="PRO_5010543645" description="Pilus assembly protein PapD" evidence="6">
    <location>
        <begin position="30"/>
        <end position="244"/>
    </location>
</feature>
<dbReference type="InterPro" id="IPR001829">
    <property type="entry name" value="Pili_assmbl_chaperone_bac"/>
</dbReference>
<dbReference type="InterPro" id="IPR036316">
    <property type="entry name" value="Pili_assmbl_chap_C_dom_sf"/>
</dbReference>
<feature type="domain" description="Pili assembly chaperone C-terminal" evidence="8">
    <location>
        <begin position="175"/>
        <end position="232"/>
    </location>
</feature>
<dbReference type="Pfam" id="PF02753">
    <property type="entry name" value="PapD_C"/>
    <property type="match status" value="1"/>
</dbReference>
<keyword evidence="5" id="KW-0143">Chaperone</keyword>
<evidence type="ECO:0008006" key="11">
    <source>
        <dbReference type="Google" id="ProtNLM"/>
    </source>
</evidence>
<dbReference type="PANTHER" id="PTHR30251:SF1">
    <property type="entry name" value="FIMBRIAL CHAPARONE"/>
    <property type="match status" value="1"/>
</dbReference>
<evidence type="ECO:0000256" key="4">
    <source>
        <dbReference type="ARBA" id="ARBA00022764"/>
    </source>
</evidence>
<gene>
    <name evidence="9" type="ORF">BMI79_06780</name>
</gene>
<evidence type="ECO:0000256" key="6">
    <source>
        <dbReference type="SAM" id="SignalP"/>
    </source>
</evidence>
<feature type="signal peptide" evidence="6">
    <location>
        <begin position="1"/>
        <end position="29"/>
    </location>
</feature>
<evidence type="ECO:0000313" key="9">
    <source>
        <dbReference type="EMBL" id="OMQ24803.1"/>
    </source>
</evidence>
<dbReference type="SUPFAM" id="SSF49354">
    <property type="entry name" value="PapD-like"/>
    <property type="match status" value="1"/>
</dbReference>
<name>A0A1S8CLJ0_9GAMM</name>
<evidence type="ECO:0000256" key="1">
    <source>
        <dbReference type="ARBA" id="ARBA00004418"/>
    </source>
</evidence>
<protein>
    <recommendedName>
        <fullName evidence="11">Pilus assembly protein PapD</fullName>
    </recommendedName>
</protein>
<dbReference type="PRINTS" id="PR00969">
    <property type="entry name" value="CHAPERONPILI"/>
</dbReference>
<keyword evidence="10" id="KW-1185">Reference proteome</keyword>
<dbReference type="Pfam" id="PF00345">
    <property type="entry name" value="PapD_N"/>
    <property type="match status" value="1"/>
</dbReference>
<dbReference type="GO" id="GO:0071555">
    <property type="term" value="P:cell wall organization"/>
    <property type="evidence" value="ECO:0007669"/>
    <property type="project" value="InterPro"/>
</dbReference>
<comment type="caution">
    <text evidence="9">The sequence shown here is derived from an EMBL/GenBank/DDBJ whole genome shotgun (WGS) entry which is preliminary data.</text>
</comment>
<accession>A0A1S8CLJ0</accession>
<keyword evidence="3 6" id="KW-0732">Signal</keyword>
<evidence type="ECO:0000259" key="7">
    <source>
        <dbReference type="Pfam" id="PF00345"/>
    </source>
</evidence>
<dbReference type="Gene3D" id="2.60.40.10">
    <property type="entry name" value="Immunoglobulins"/>
    <property type="match status" value="2"/>
</dbReference>
<dbReference type="EMBL" id="MOXD01000003">
    <property type="protein sequence ID" value="OMQ24803.1"/>
    <property type="molecule type" value="Genomic_DNA"/>
</dbReference>
<reference evidence="9 10" key="1">
    <citation type="submission" date="2016-11" db="EMBL/GenBank/DDBJ databases">
        <title>Rahnella oryzae sp. nov., isolated from rice root.</title>
        <authorList>
            <person name="Zhang X.-X."/>
            <person name="Zhang J."/>
        </authorList>
    </citation>
    <scope>NUCLEOTIDE SEQUENCE [LARGE SCALE GENOMIC DNA]</scope>
    <source>
        <strain evidence="9 10">J11-6</strain>
    </source>
</reference>
<keyword evidence="4" id="KW-0574">Periplasm</keyword>
<dbReference type="InterPro" id="IPR050643">
    <property type="entry name" value="Periplasmic_pilus_chap"/>
</dbReference>
<dbReference type="GO" id="GO:0030288">
    <property type="term" value="C:outer membrane-bounded periplasmic space"/>
    <property type="evidence" value="ECO:0007669"/>
    <property type="project" value="InterPro"/>
</dbReference>
<comment type="similarity">
    <text evidence="2">Belongs to the periplasmic pilus chaperone family.</text>
</comment>
<dbReference type="Proteomes" id="UP000216021">
    <property type="component" value="Unassembled WGS sequence"/>
</dbReference>
<dbReference type="STRING" id="2034155.BMI79_06780"/>
<dbReference type="OrthoDB" id="9131059at2"/>
<dbReference type="RefSeq" id="WP_076941687.1">
    <property type="nucleotide sequence ID" value="NZ_MOXD01000003.1"/>
</dbReference>
<dbReference type="InterPro" id="IPR016147">
    <property type="entry name" value="Pili_assmbl_chaperone_N"/>
</dbReference>
<comment type="subcellular location">
    <subcellularLocation>
        <location evidence="1">Periplasm</location>
    </subcellularLocation>
</comment>
<evidence type="ECO:0000256" key="2">
    <source>
        <dbReference type="ARBA" id="ARBA00007399"/>
    </source>
</evidence>
<dbReference type="InterPro" id="IPR013783">
    <property type="entry name" value="Ig-like_fold"/>
</dbReference>
<feature type="domain" description="Pili assembly chaperone N-terminal" evidence="7">
    <location>
        <begin position="31"/>
        <end position="153"/>
    </location>
</feature>
<sequence>MRLAKGKGCLKLPTGGLLLTMMLSMQATAGGVSLGQTRMVFLAQNLAQSLTIKNTSAQNYLIQTRVQRDNDSATPAPFLVTPPLFVLKGNTQQTVRVLFNGEPLPLDRESLFMLMVTAIPAQNQQAPQTAAESSLSMGFRFTTKLFYRPEGLKPPVDEAHCRLVFSPQAHGVKLSNPTPYYMTLGRLILDDNNIPLATEGAMLAPYEHRNYASSTPVVQAQWQTITDYGGLSPQCQAEIPRKEP</sequence>
<dbReference type="InterPro" id="IPR016148">
    <property type="entry name" value="Pili_assmbl_chaperone_C"/>
</dbReference>
<evidence type="ECO:0000256" key="3">
    <source>
        <dbReference type="ARBA" id="ARBA00022729"/>
    </source>
</evidence>
<dbReference type="InterPro" id="IPR008962">
    <property type="entry name" value="PapD-like_sf"/>
</dbReference>
<evidence type="ECO:0000256" key="5">
    <source>
        <dbReference type="ARBA" id="ARBA00023186"/>
    </source>
</evidence>
<evidence type="ECO:0000313" key="10">
    <source>
        <dbReference type="Proteomes" id="UP000216021"/>
    </source>
</evidence>
<dbReference type="PANTHER" id="PTHR30251">
    <property type="entry name" value="PILUS ASSEMBLY CHAPERONE"/>
    <property type="match status" value="1"/>
</dbReference>
<proteinExistence type="inferred from homology"/>
<dbReference type="SUPFAM" id="SSF49584">
    <property type="entry name" value="Periplasmic chaperone C-domain"/>
    <property type="match status" value="1"/>
</dbReference>